<evidence type="ECO:0000313" key="2">
    <source>
        <dbReference type="EMBL" id="KAK9817911.1"/>
    </source>
</evidence>
<proteinExistence type="predicted"/>
<feature type="coiled-coil region" evidence="1">
    <location>
        <begin position="91"/>
        <end position="125"/>
    </location>
</feature>
<dbReference type="AlphaFoldDB" id="A0AAW1Q7I9"/>
<keyword evidence="1" id="KW-0175">Coiled coil</keyword>
<accession>A0AAW1Q7I9</accession>
<sequence>MKMRLNADNFAAQFKGKNGKFKIPKMEMPVHVDVDFINPAMDTVKRTARNVWMQLPPQVQQAAPYVAVGFTTSLVVYRVKQHQFHQEQKKNLRLSEELDKTVVERDELRLQVRDLKAIAKQQANAPRSASEMRMAAAVAESTTAAAAAATAAANAASKCLFIRPGDRKTSRGV</sequence>
<organism evidence="2 3">
    <name type="scientific">[Myrmecia] bisecta</name>
    <dbReference type="NCBI Taxonomy" id="41462"/>
    <lineage>
        <taxon>Eukaryota</taxon>
        <taxon>Viridiplantae</taxon>
        <taxon>Chlorophyta</taxon>
        <taxon>core chlorophytes</taxon>
        <taxon>Trebouxiophyceae</taxon>
        <taxon>Trebouxiales</taxon>
        <taxon>Trebouxiaceae</taxon>
        <taxon>Myrmecia</taxon>
    </lineage>
</organism>
<name>A0AAW1Q7I9_9CHLO</name>
<evidence type="ECO:0000313" key="3">
    <source>
        <dbReference type="Proteomes" id="UP001489004"/>
    </source>
</evidence>
<dbReference type="Proteomes" id="UP001489004">
    <property type="component" value="Unassembled WGS sequence"/>
</dbReference>
<reference evidence="2 3" key="1">
    <citation type="journal article" date="2024" name="Nat. Commun.">
        <title>Phylogenomics reveals the evolutionary origins of lichenization in chlorophyte algae.</title>
        <authorList>
            <person name="Puginier C."/>
            <person name="Libourel C."/>
            <person name="Otte J."/>
            <person name="Skaloud P."/>
            <person name="Haon M."/>
            <person name="Grisel S."/>
            <person name="Petersen M."/>
            <person name="Berrin J.G."/>
            <person name="Delaux P.M."/>
            <person name="Dal Grande F."/>
            <person name="Keller J."/>
        </authorList>
    </citation>
    <scope>NUCLEOTIDE SEQUENCE [LARGE SCALE GENOMIC DNA]</scope>
    <source>
        <strain evidence="2 3">SAG 2043</strain>
    </source>
</reference>
<keyword evidence="3" id="KW-1185">Reference proteome</keyword>
<evidence type="ECO:0000256" key="1">
    <source>
        <dbReference type="SAM" id="Coils"/>
    </source>
</evidence>
<dbReference type="EMBL" id="JALJOR010000004">
    <property type="protein sequence ID" value="KAK9817911.1"/>
    <property type="molecule type" value="Genomic_DNA"/>
</dbReference>
<gene>
    <name evidence="2" type="ORF">WJX72_004208</name>
</gene>
<comment type="caution">
    <text evidence="2">The sequence shown here is derived from an EMBL/GenBank/DDBJ whole genome shotgun (WGS) entry which is preliminary data.</text>
</comment>
<protein>
    <submittedName>
        <fullName evidence="2">Uncharacterized protein</fullName>
    </submittedName>
</protein>